<dbReference type="AlphaFoldDB" id="A0A1C3ZBQ4"/>
<keyword evidence="1" id="KW-0472">Membrane</keyword>
<accession>A0A1C3ZBQ4</accession>
<keyword evidence="3" id="KW-1185">Reference proteome</keyword>
<feature type="transmembrane region" description="Helical" evidence="1">
    <location>
        <begin position="12"/>
        <end position="33"/>
    </location>
</feature>
<feature type="transmembrane region" description="Helical" evidence="1">
    <location>
        <begin position="39"/>
        <end position="58"/>
    </location>
</feature>
<gene>
    <name evidence="2" type="ORF">GA0061094_0555</name>
</gene>
<keyword evidence="1" id="KW-1133">Transmembrane helix</keyword>
<dbReference type="Proteomes" id="UP000181997">
    <property type="component" value="Unassembled WGS sequence"/>
</dbReference>
<proteinExistence type="predicted"/>
<keyword evidence="1" id="KW-0812">Transmembrane</keyword>
<dbReference type="EMBL" id="FMAU01000001">
    <property type="protein sequence ID" value="SCB79693.1"/>
    <property type="molecule type" value="Genomic_DNA"/>
</dbReference>
<evidence type="ECO:0000313" key="3">
    <source>
        <dbReference type="Proteomes" id="UP000181997"/>
    </source>
</evidence>
<evidence type="ECO:0000256" key="1">
    <source>
        <dbReference type="SAM" id="Phobius"/>
    </source>
</evidence>
<sequence length="105" mass="11645">MSDIQWHIMIDSIAAVVIIISISTVFLLSLVITGLLGEFTIYMIIYGIVVVIASYRTLFETDKEIEKSPKAKFSVNSGAFILRAIHLINKDGSIRLQLCVKDIGT</sequence>
<evidence type="ECO:0000313" key="2">
    <source>
        <dbReference type="EMBL" id="SCB79693.1"/>
    </source>
</evidence>
<reference evidence="3" key="1">
    <citation type="submission" date="2016-08" db="EMBL/GenBank/DDBJ databases">
        <authorList>
            <person name="Varghese N."/>
            <person name="Submissions Spin"/>
        </authorList>
    </citation>
    <scope>NUCLEOTIDE SEQUENCE [LARGE SCALE GENOMIC DNA]</scope>
    <source>
        <strain evidence="3">SGD-1123</strain>
    </source>
</reference>
<protein>
    <submittedName>
        <fullName evidence="2">Uncharacterized protein</fullName>
    </submittedName>
</protein>
<organism evidence="2 3">
    <name type="scientific">[Bacillus] enclensis</name>
    <dbReference type="NCBI Taxonomy" id="1402860"/>
    <lineage>
        <taxon>Bacteria</taxon>
        <taxon>Bacillati</taxon>
        <taxon>Bacillota</taxon>
        <taxon>Bacilli</taxon>
        <taxon>Bacillales</taxon>
        <taxon>Bacillaceae</taxon>
        <taxon>Rossellomorea</taxon>
    </lineage>
</organism>
<name>A0A1C3ZBQ4_9BACI</name>